<keyword evidence="6 12" id="KW-0662">Pyridine nucleotide biosynthesis</keyword>
<dbReference type="FunFam" id="3.90.700.10:FF:000002">
    <property type="entry name" value="L-aspartate oxidase"/>
    <property type="match status" value="1"/>
</dbReference>
<dbReference type="InterPro" id="IPR015939">
    <property type="entry name" value="Fum_Rdtase/Succ_DH_flav-like_C"/>
</dbReference>
<keyword evidence="8 12" id="KW-0560">Oxidoreductase</keyword>
<comment type="cofactor">
    <cofactor evidence="1 12">
        <name>FAD</name>
        <dbReference type="ChEBI" id="CHEBI:57692"/>
    </cofactor>
</comment>
<dbReference type="SUPFAM" id="SSF56425">
    <property type="entry name" value="Succinate dehydrogenase/fumarate reductase flavoprotein, catalytic domain"/>
    <property type="match status" value="1"/>
</dbReference>
<proteinExistence type="inferred from homology"/>
<evidence type="ECO:0000256" key="12">
    <source>
        <dbReference type="RuleBase" id="RU362049"/>
    </source>
</evidence>
<reference evidence="15 16" key="1">
    <citation type="submission" date="2020-01" db="EMBL/GenBank/DDBJ databases">
        <title>Ponticoccus aerotolerans gen. nov., sp. nov., an anaerobic bacterium and proposal of Ponticoccusceae fam. nov., Ponticoccusles ord. nov. and Ponticoccuse classis nov. in the phylum Kiritimatiellaeota.</title>
        <authorList>
            <person name="Zhou L.Y."/>
            <person name="Du Z.J."/>
        </authorList>
    </citation>
    <scope>NUCLEOTIDE SEQUENCE [LARGE SCALE GENOMIC DNA]</scope>
    <source>
        <strain evidence="15 16">S-5007</strain>
    </source>
</reference>
<dbReference type="InterPro" id="IPR037099">
    <property type="entry name" value="Fum_R/Succ_DH_flav-like_C_sf"/>
</dbReference>
<comment type="catalytic activity">
    <reaction evidence="9">
        <text>L-aspartate + O2 = iminosuccinate + H2O2</text>
        <dbReference type="Rhea" id="RHEA:25876"/>
        <dbReference type="ChEBI" id="CHEBI:15379"/>
        <dbReference type="ChEBI" id="CHEBI:16240"/>
        <dbReference type="ChEBI" id="CHEBI:29991"/>
        <dbReference type="ChEBI" id="CHEBI:77875"/>
        <dbReference type="EC" id="1.4.3.16"/>
    </reaction>
    <physiologicalReaction direction="left-to-right" evidence="9">
        <dbReference type="Rhea" id="RHEA:25877"/>
    </physiologicalReaction>
</comment>
<evidence type="ECO:0000256" key="6">
    <source>
        <dbReference type="ARBA" id="ARBA00022642"/>
    </source>
</evidence>
<dbReference type="PIRSF" id="PIRSF000171">
    <property type="entry name" value="SDHA_APRA_LASPO"/>
    <property type="match status" value="1"/>
</dbReference>
<comment type="pathway">
    <text evidence="2 12">Cofactor biosynthesis; NAD(+) biosynthesis; iminoaspartate from L-aspartate (oxidase route): step 1/1.</text>
</comment>
<keyword evidence="5 12" id="KW-0285">Flavoprotein</keyword>
<dbReference type="Gene3D" id="3.50.50.60">
    <property type="entry name" value="FAD/NAD(P)-binding domain"/>
    <property type="match status" value="1"/>
</dbReference>
<dbReference type="PANTHER" id="PTHR42716:SF2">
    <property type="entry name" value="L-ASPARTATE OXIDASE, CHLOROPLASTIC"/>
    <property type="match status" value="1"/>
</dbReference>
<dbReference type="PRINTS" id="PR00411">
    <property type="entry name" value="PNDRDTASEI"/>
</dbReference>
<sequence>MQIRDTDFLIIGSGLAGLTAALELSRHGKVLVVSKQEAAEGNTRYAQGGISCVVDPDDSMAQHIADTLETGNGLSEEAAVRAIVEGGPARIAQLEAAGVHFEHRSDKPEEYDLGQEGGHSRRRVLHAGDVTGGEVIKRLLERVRADANITLVENWLAIDVVPTGWIGLAGPNRCVGCYFLDKTTSEILAVRAPATILATGGLGKVYLYTSNPDVATGDGIAMAWRAGLPLRDMEMIQFHPTCLYHPDAKSFLISEAVRGEGARLIDRRGREFVYDFDPRGALAPRDVTARAIDSVMKKYGDPFVYLDISHRDADFLQKRFPTLYKTCLQFGFDMALAPVPVVPAAHYSCGGVVADVDGSTAMPGLYAIGEVASTGLHGANRLASNSLLEATVCGCRCAEKISKVWKNNSVDGVEIPRWECGDAVSSEEAVVVEHDWNEVRSVMWDYVGIVRSDRLLRRARRRIHTIREEIRSYYREYLVTADLIELRNLAAVAELIVRSAQCRKESRGLHYNRDWPEKNTVADHSIIQDKPGGPLNLE</sequence>
<dbReference type="EMBL" id="CP047593">
    <property type="protein sequence ID" value="QHI68189.1"/>
    <property type="molecule type" value="Genomic_DNA"/>
</dbReference>
<evidence type="ECO:0000256" key="8">
    <source>
        <dbReference type="ARBA" id="ARBA00023002"/>
    </source>
</evidence>
<evidence type="ECO:0000256" key="7">
    <source>
        <dbReference type="ARBA" id="ARBA00022827"/>
    </source>
</evidence>
<dbReference type="RefSeq" id="WP_160626253.1">
    <property type="nucleotide sequence ID" value="NZ_CP047593.1"/>
</dbReference>
<organism evidence="15 16">
    <name type="scientific">Tichowtungia aerotolerans</name>
    <dbReference type="NCBI Taxonomy" id="2697043"/>
    <lineage>
        <taxon>Bacteria</taxon>
        <taxon>Pseudomonadati</taxon>
        <taxon>Kiritimatiellota</taxon>
        <taxon>Tichowtungiia</taxon>
        <taxon>Tichowtungiales</taxon>
        <taxon>Tichowtungiaceae</taxon>
        <taxon>Tichowtungia</taxon>
    </lineage>
</organism>
<feature type="domain" description="FAD-dependent oxidoreductase 2 FAD-binding" evidence="13">
    <location>
        <begin position="7"/>
        <end position="387"/>
    </location>
</feature>
<evidence type="ECO:0000256" key="2">
    <source>
        <dbReference type="ARBA" id="ARBA00004950"/>
    </source>
</evidence>
<dbReference type="InterPro" id="IPR005288">
    <property type="entry name" value="NadB"/>
</dbReference>
<evidence type="ECO:0000256" key="5">
    <source>
        <dbReference type="ARBA" id="ARBA00022630"/>
    </source>
</evidence>
<dbReference type="EC" id="1.4.3.16" evidence="4 10"/>
<dbReference type="NCBIfam" id="NF006567">
    <property type="entry name" value="PRK09077.1"/>
    <property type="match status" value="1"/>
</dbReference>
<evidence type="ECO:0000313" key="15">
    <source>
        <dbReference type="EMBL" id="QHI68189.1"/>
    </source>
</evidence>
<feature type="domain" description="Fumarate reductase/succinate dehydrogenase flavoprotein-like C-terminal" evidence="14">
    <location>
        <begin position="437"/>
        <end position="520"/>
    </location>
</feature>
<dbReference type="PRINTS" id="PR00368">
    <property type="entry name" value="FADPNR"/>
</dbReference>
<evidence type="ECO:0000256" key="11">
    <source>
        <dbReference type="PIRSR" id="PIRSR000171-1"/>
    </source>
</evidence>
<name>A0A6P1M064_9BACT</name>
<dbReference type="InterPro" id="IPR027477">
    <property type="entry name" value="Succ_DH/fumarate_Rdtase_cat_sf"/>
</dbReference>
<dbReference type="Gene3D" id="3.90.700.10">
    <property type="entry name" value="Succinate dehydrogenase/fumarate reductase flavoprotein, catalytic domain"/>
    <property type="match status" value="1"/>
</dbReference>
<feature type="active site" description="Proton acceptor" evidence="11">
    <location>
        <position position="285"/>
    </location>
</feature>
<comment type="function">
    <text evidence="12">Catalyzes the oxidation of L-aspartate to iminoaspartate.</text>
</comment>
<keyword evidence="16" id="KW-1185">Reference proteome</keyword>
<gene>
    <name evidence="15" type="primary">nadB</name>
    <name evidence="15" type="ORF">GT409_01560</name>
</gene>
<dbReference type="GO" id="GO:0008734">
    <property type="term" value="F:L-aspartate oxidase activity"/>
    <property type="evidence" value="ECO:0007669"/>
    <property type="project" value="UniProtKB-UniRule"/>
</dbReference>
<dbReference type="PANTHER" id="PTHR42716">
    <property type="entry name" value="L-ASPARTATE OXIDASE"/>
    <property type="match status" value="1"/>
</dbReference>
<dbReference type="NCBIfam" id="TIGR00551">
    <property type="entry name" value="nadB"/>
    <property type="match status" value="1"/>
</dbReference>
<dbReference type="FunFam" id="1.20.58.100:FF:000002">
    <property type="entry name" value="L-aspartate oxidase"/>
    <property type="match status" value="1"/>
</dbReference>
<accession>A0A6P1M064</accession>
<evidence type="ECO:0000256" key="1">
    <source>
        <dbReference type="ARBA" id="ARBA00001974"/>
    </source>
</evidence>
<comment type="subcellular location">
    <subcellularLocation>
        <location evidence="12">Cytoplasm</location>
    </subcellularLocation>
</comment>
<dbReference type="UniPathway" id="UPA00253">
    <property type="reaction ID" value="UER00326"/>
</dbReference>
<dbReference type="Pfam" id="PF02910">
    <property type="entry name" value="Succ_DH_flav_C"/>
    <property type="match status" value="1"/>
</dbReference>
<dbReference type="Proteomes" id="UP000464954">
    <property type="component" value="Chromosome"/>
</dbReference>
<dbReference type="Pfam" id="PF00890">
    <property type="entry name" value="FAD_binding_2"/>
    <property type="match status" value="1"/>
</dbReference>
<keyword evidence="7 12" id="KW-0274">FAD</keyword>
<dbReference type="InterPro" id="IPR036188">
    <property type="entry name" value="FAD/NAD-bd_sf"/>
</dbReference>
<dbReference type="AlphaFoldDB" id="A0A6P1M064"/>
<evidence type="ECO:0000259" key="13">
    <source>
        <dbReference type="Pfam" id="PF00890"/>
    </source>
</evidence>
<dbReference type="Gene3D" id="1.20.58.100">
    <property type="entry name" value="Fumarate reductase/succinate dehydrogenase flavoprotein-like, C-terminal domain"/>
    <property type="match status" value="1"/>
</dbReference>
<dbReference type="InterPro" id="IPR003953">
    <property type="entry name" value="FAD-dep_OxRdtase_2_FAD-bd"/>
</dbReference>
<dbReference type="KEGG" id="taer:GT409_01560"/>
<dbReference type="GO" id="GO:0034628">
    <property type="term" value="P:'de novo' NAD+ biosynthetic process from L-aspartate"/>
    <property type="evidence" value="ECO:0007669"/>
    <property type="project" value="TreeGrafter"/>
</dbReference>
<evidence type="ECO:0000256" key="10">
    <source>
        <dbReference type="NCBIfam" id="TIGR00551"/>
    </source>
</evidence>
<evidence type="ECO:0000259" key="14">
    <source>
        <dbReference type="Pfam" id="PF02910"/>
    </source>
</evidence>
<evidence type="ECO:0000256" key="9">
    <source>
        <dbReference type="ARBA" id="ARBA00048305"/>
    </source>
</evidence>
<evidence type="ECO:0000256" key="4">
    <source>
        <dbReference type="ARBA" id="ARBA00012173"/>
    </source>
</evidence>
<comment type="similarity">
    <text evidence="3 12">Belongs to the FAD-dependent oxidoreductase 2 family. NadB subfamily.</text>
</comment>
<dbReference type="SUPFAM" id="SSF46977">
    <property type="entry name" value="Succinate dehydrogenase/fumarate reductase flavoprotein C-terminal domain"/>
    <property type="match status" value="1"/>
</dbReference>
<protein>
    <recommendedName>
        <fullName evidence="4 10">L-aspartate oxidase</fullName>
        <ecNumber evidence="4 10">1.4.3.16</ecNumber>
    </recommendedName>
</protein>
<evidence type="ECO:0000256" key="3">
    <source>
        <dbReference type="ARBA" id="ARBA00008562"/>
    </source>
</evidence>
<dbReference type="SUPFAM" id="SSF51905">
    <property type="entry name" value="FAD/NAD(P)-binding domain"/>
    <property type="match status" value="1"/>
</dbReference>
<dbReference type="GO" id="GO:0005737">
    <property type="term" value="C:cytoplasm"/>
    <property type="evidence" value="ECO:0007669"/>
    <property type="project" value="UniProtKB-SubCell"/>
</dbReference>
<evidence type="ECO:0000313" key="16">
    <source>
        <dbReference type="Proteomes" id="UP000464954"/>
    </source>
</evidence>